<dbReference type="InterPro" id="IPR002882">
    <property type="entry name" value="CofD"/>
</dbReference>
<comment type="function">
    <text evidence="2">Required for morphogenesis under gluconeogenic growth conditions.</text>
</comment>
<dbReference type="InterPro" id="IPR010119">
    <property type="entry name" value="Gluconeogen_factor"/>
</dbReference>
<dbReference type="SUPFAM" id="SSF142338">
    <property type="entry name" value="CofD-like"/>
    <property type="match status" value="1"/>
</dbReference>
<dbReference type="PANTHER" id="PTHR30135:SF3">
    <property type="entry name" value="GLUCONEOGENESIS FACTOR-RELATED"/>
    <property type="match status" value="1"/>
</dbReference>
<gene>
    <name evidence="4" type="ordered locus">P9303_25231</name>
</gene>
<dbReference type="Gene3D" id="3.40.50.10680">
    <property type="entry name" value="CofD-like domains"/>
    <property type="match status" value="1"/>
</dbReference>
<evidence type="ECO:0000256" key="2">
    <source>
        <dbReference type="HAMAP-Rule" id="MF_00973"/>
    </source>
</evidence>
<feature type="transmembrane region" description="Helical" evidence="3">
    <location>
        <begin position="76"/>
        <end position="95"/>
    </location>
</feature>
<keyword evidence="3" id="KW-0812">Transmembrane</keyword>
<dbReference type="Proteomes" id="UP000002274">
    <property type="component" value="Chromosome"/>
</dbReference>
<evidence type="ECO:0000313" key="4">
    <source>
        <dbReference type="EMBL" id="ABM79254.1"/>
    </source>
</evidence>
<dbReference type="GO" id="GO:0005737">
    <property type="term" value="C:cytoplasm"/>
    <property type="evidence" value="ECO:0007669"/>
    <property type="project" value="UniProtKB-SubCell"/>
</dbReference>
<keyword evidence="3" id="KW-1133">Transmembrane helix</keyword>
<comment type="similarity">
    <text evidence="2">Belongs to the gluconeogenesis factor family.</text>
</comment>
<name>A2CCP4_PROM3</name>
<feature type="transmembrane region" description="Helical" evidence="3">
    <location>
        <begin position="107"/>
        <end position="137"/>
    </location>
</feature>
<dbReference type="STRING" id="59922.P9303_25231"/>
<dbReference type="KEGG" id="pmf:P9303_25231"/>
<evidence type="ECO:0000313" key="5">
    <source>
        <dbReference type="Proteomes" id="UP000002274"/>
    </source>
</evidence>
<dbReference type="Pfam" id="PF01933">
    <property type="entry name" value="CofD"/>
    <property type="match status" value="1"/>
</dbReference>
<dbReference type="EMBL" id="CP000554">
    <property type="protein sequence ID" value="ABM79254.1"/>
    <property type="molecule type" value="Genomic_DNA"/>
</dbReference>
<dbReference type="HOGENOM" id="CLU_044041_0_0_3"/>
<evidence type="ECO:0000256" key="1">
    <source>
        <dbReference type="ARBA" id="ARBA00022490"/>
    </source>
</evidence>
<dbReference type="InterPro" id="IPR038136">
    <property type="entry name" value="CofD-like_dom_sf"/>
</dbReference>
<accession>A2CCP4</accession>
<dbReference type="CDD" id="cd07187">
    <property type="entry name" value="YvcK_like"/>
    <property type="match status" value="1"/>
</dbReference>
<dbReference type="GO" id="GO:0043743">
    <property type="term" value="F:LPPG:FO 2-phospho-L-lactate transferase activity"/>
    <property type="evidence" value="ECO:0007669"/>
    <property type="project" value="InterPro"/>
</dbReference>
<comment type="subcellular location">
    <subcellularLocation>
        <location evidence="2">Cytoplasm</location>
    </subcellularLocation>
</comment>
<protein>
    <recommendedName>
        <fullName evidence="2">Putative gluconeogenesis factor</fullName>
    </recommendedName>
</protein>
<keyword evidence="3" id="KW-0472">Membrane</keyword>
<sequence>MPGMSKKESFRTVALKTYGRFVPAHVTSPKHRFSQRRSHQRRTSIKGIKAASERGLMIRSRRAVSWLLPGLVVKRWLLTSGLGLLMALLGAAIWADLKPIYWIIETLIWLLGTITTVLPRSITGPLVVLIGAALVLWGQSRSFGSIQQALAPDKDTVLVDALRAKSKLNRGPNIVAIGGGTGLSTLLSGLKRYSSNITAIVTVADDGGSSGVLRRELGVQPPGDIRNCLAALSTEEPLLTRLFQYRFSAGSGLEGHSFGNLFLSALSAITGNLETAITASSRVLAVQGQVVPATNADVQLWAELENGQRIEGESAIGKAPSPIVRLGCLPAQPPALPRALEAISNADLILLGPGSLYTSLLPNLLVPALVRTIQQSRAPKLYICNLMTQPGETDGLDVVGHLRAIEAQLASLGISQKLFNAVLAQDDLGESPLVKHYQARGAEPVNCDAQTLIAKGYELMQAPLQGKRPRATLRHDPRSLALAVMRFYRKHKKNAQ</sequence>
<dbReference type="AlphaFoldDB" id="A2CCP4"/>
<keyword evidence="1 2" id="KW-0963">Cytoplasm</keyword>
<dbReference type="PANTHER" id="PTHR30135">
    <property type="entry name" value="UNCHARACTERIZED PROTEIN YVCK-RELATED"/>
    <property type="match status" value="1"/>
</dbReference>
<evidence type="ECO:0000256" key="3">
    <source>
        <dbReference type="SAM" id="Phobius"/>
    </source>
</evidence>
<organism evidence="4 5">
    <name type="scientific">Prochlorococcus marinus (strain MIT 9303)</name>
    <dbReference type="NCBI Taxonomy" id="59922"/>
    <lineage>
        <taxon>Bacteria</taxon>
        <taxon>Bacillati</taxon>
        <taxon>Cyanobacteriota</taxon>
        <taxon>Cyanophyceae</taxon>
        <taxon>Synechococcales</taxon>
        <taxon>Prochlorococcaceae</taxon>
        <taxon>Prochlorococcus</taxon>
    </lineage>
</organism>
<dbReference type="GO" id="GO:0008360">
    <property type="term" value="P:regulation of cell shape"/>
    <property type="evidence" value="ECO:0007669"/>
    <property type="project" value="UniProtKB-UniRule"/>
</dbReference>
<dbReference type="HAMAP" id="MF_00973">
    <property type="entry name" value="Gluconeogen_factor"/>
    <property type="match status" value="1"/>
</dbReference>
<proteinExistence type="inferred from homology"/>
<dbReference type="NCBIfam" id="TIGR01826">
    <property type="entry name" value="CofD_related"/>
    <property type="match status" value="1"/>
</dbReference>
<reference evidence="4 5" key="1">
    <citation type="journal article" date="2007" name="PLoS Genet.">
        <title>Patterns and implications of gene gain and loss in the evolution of Prochlorococcus.</title>
        <authorList>
            <person name="Kettler G.C."/>
            <person name="Martiny A.C."/>
            <person name="Huang K."/>
            <person name="Zucker J."/>
            <person name="Coleman M.L."/>
            <person name="Rodrigue S."/>
            <person name="Chen F."/>
            <person name="Lapidus A."/>
            <person name="Ferriera S."/>
            <person name="Johnson J."/>
            <person name="Steglich C."/>
            <person name="Church G.M."/>
            <person name="Richardson P."/>
            <person name="Chisholm S.W."/>
        </authorList>
    </citation>
    <scope>NUCLEOTIDE SEQUENCE [LARGE SCALE GENOMIC DNA]</scope>
    <source>
        <strain evidence="4 5">MIT 9303</strain>
    </source>
</reference>